<keyword evidence="4" id="KW-0689">Ribosomal protein</keyword>
<dbReference type="EMBL" id="KQ964427">
    <property type="protein sequence ID" value="KXN74122.1"/>
    <property type="molecule type" value="Genomic_DNA"/>
</dbReference>
<dbReference type="InterPro" id="IPR021757">
    <property type="entry name" value="Ribosomal_mL46_N"/>
</dbReference>
<dbReference type="GO" id="GO:0005762">
    <property type="term" value="C:mitochondrial large ribosomal subunit"/>
    <property type="evidence" value="ECO:0007669"/>
    <property type="project" value="EnsemblFungi"/>
</dbReference>
<dbReference type="OMA" id="EKWDLYA"/>
<dbReference type="InterPro" id="IPR040008">
    <property type="entry name" value="Ribosomal_mL46"/>
</dbReference>
<evidence type="ECO:0000256" key="4">
    <source>
        <dbReference type="ARBA" id="ARBA00022980"/>
    </source>
</evidence>
<evidence type="ECO:0000259" key="8">
    <source>
        <dbReference type="Pfam" id="PF11788"/>
    </source>
</evidence>
<evidence type="ECO:0000256" key="5">
    <source>
        <dbReference type="ARBA" id="ARBA00023128"/>
    </source>
</evidence>
<reference evidence="9 10" key="1">
    <citation type="journal article" date="2015" name="Genome Biol. Evol.">
        <title>Phylogenomic analyses indicate that early fungi evolved digesting cell walls of algal ancestors of land plants.</title>
        <authorList>
            <person name="Chang Y."/>
            <person name="Wang S."/>
            <person name="Sekimoto S."/>
            <person name="Aerts A.L."/>
            <person name="Choi C."/>
            <person name="Clum A."/>
            <person name="LaButti K.M."/>
            <person name="Lindquist E.A."/>
            <person name="Yee Ngan C."/>
            <person name="Ohm R.A."/>
            <person name="Salamov A.A."/>
            <person name="Grigoriev I.V."/>
            <person name="Spatafora J.W."/>
            <person name="Berbee M.L."/>
        </authorList>
    </citation>
    <scope>NUCLEOTIDE SEQUENCE [LARGE SCALE GENOMIC DNA]</scope>
    <source>
        <strain evidence="9 10">NRRL 28638</strain>
    </source>
</reference>
<name>A0A137PGK7_CONC2</name>
<dbReference type="GO" id="GO:0003735">
    <property type="term" value="F:structural constituent of ribosome"/>
    <property type="evidence" value="ECO:0007669"/>
    <property type="project" value="EnsemblFungi"/>
</dbReference>
<dbReference type="InterPro" id="IPR033650">
    <property type="entry name" value="Ribosomal_mL46_NUDIX"/>
</dbReference>
<keyword evidence="5" id="KW-0496">Mitochondrion</keyword>
<keyword evidence="3" id="KW-0809">Transit peptide</keyword>
<keyword evidence="10" id="KW-1185">Reference proteome</keyword>
<proteinExistence type="inferred from homology"/>
<evidence type="ECO:0000256" key="1">
    <source>
        <dbReference type="ARBA" id="ARBA00004173"/>
    </source>
</evidence>
<gene>
    <name evidence="9" type="ORF">CONCODRAFT_54833</name>
</gene>
<dbReference type="Gene3D" id="3.90.79.10">
    <property type="entry name" value="Nucleoside Triphosphate Pyrophosphohydrolase"/>
    <property type="match status" value="1"/>
</dbReference>
<feature type="domain" description="Large ribosomal subunit protein mL46 N-terminal" evidence="8">
    <location>
        <begin position="27"/>
        <end position="123"/>
    </location>
</feature>
<dbReference type="PANTHER" id="PTHR13124">
    <property type="entry name" value="39S RIBOSOMAL PROTEIN L46, MITOCHONDRIAL PRECURSOR-RELATED"/>
    <property type="match status" value="1"/>
</dbReference>
<dbReference type="Pfam" id="PF11788">
    <property type="entry name" value="MRP-L46"/>
    <property type="match status" value="1"/>
</dbReference>
<dbReference type="InterPro" id="IPR015797">
    <property type="entry name" value="NUDIX_hydrolase-like_dom_sf"/>
</dbReference>
<dbReference type="PANTHER" id="PTHR13124:SF12">
    <property type="entry name" value="LARGE RIBOSOMAL SUBUNIT PROTEIN ML46"/>
    <property type="match status" value="1"/>
</dbReference>
<comment type="similarity">
    <text evidence="2">Belongs to the mitochondrion-specific ribosomal protein mL46 family.</text>
</comment>
<dbReference type="CDD" id="cd04661">
    <property type="entry name" value="NUDIX_MRP_L46"/>
    <property type="match status" value="1"/>
</dbReference>
<dbReference type="OrthoDB" id="414075at2759"/>
<accession>A0A137PGK7</accession>
<dbReference type="SUPFAM" id="SSF55811">
    <property type="entry name" value="Nudix"/>
    <property type="match status" value="1"/>
</dbReference>
<evidence type="ECO:0000256" key="6">
    <source>
        <dbReference type="ARBA" id="ARBA00023274"/>
    </source>
</evidence>
<evidence type="ECO:0000256" key="7">
    <source>
        <dbReference type="ARBA" id="ARBA00035190"/>
    </source>
</evidence>
<dbReference type="Proteomes" id="UP000070444">
    <property type="component" value="Unassembled WGS sequence"/>
</dbReference>
<protein>
    <recommendedName>
        <fullName evidence="7">Large ribosomal subunit protein mL46</fullName>
    </recommendedName>
</protein>
<evidence type="ECO:0000256" key="3">
    <source>
        <dbReference type="ARBA" id="ARBA00022946"/>
    </source>
</evidence>
<evidence type="ECO:0000313" key="9">
    <source>
        <dbReference type="EMBL" id="KXN74122.1"/>
    </source>
</evidence>
<evidence type="ECO:0000313" key="10">
    <source>
        <dbReference type="Proteomes" id="UP000070444"/>
    </source>
</evidence>
<organism evidence="9 10">
    <name type="scientific">Conidiobolus coronatus (strain ATCC 28846 / CBS 209.66 / NRRL 28638)</name>
    <name type="common">Delacroixia coronata</name>
    <dbReference type="NCBI Taxonomy" id="796925"/>
    <lineage>
        <taxon>Eukaryota</taxon>
        <taxon>Fungi</taxon>
        <taxon>Fungi incertae sedis</taxon>
        <taxon>Zoopagomycota</taxon>
        <taxon>Entomophthoromycotina</taxon>
        <taxon>Entomophthoromycetes</taxon>
        <taxon>Entomophthorales</taxon>
        <taxon>Ancylistaceae</taxon>
        <taxon>Conidiobolus</taxon>
    </lineage>
</organism>
<evidence type="ECO:0000256" key="2">
    <source>
        <dbReference type="ARBA" id="ARBA00009070"/>
    </source>
</evidence>
<keyword evidence="6" id="KW-0687">Ribonucleoprotein</keyword>
<sequence length="247" mass="28315">MKYLIKSTQSIISRGFASTASNASNKKILAGAILSRIPQITPTPTGFEKAYLEHCHKLSKRESLPFPADLYFKKGTVNERRWKEKLAQEEQGVEAAVEEENNTDINNIFNTFVKKNSRITEADKKNDIKSLERKLDQFLYLIVKNNNEWQFPNTEVKEQPALDQAAYNHLLELTGDNMDIWMVGRSPLGHVELKDQSNVFLMKSHIFAGEVQLNSKLAKDFAWVTKDELTNYFQPEYLKGVEDLLSN</sequence>
<comment type="subcellular location">
    <subcellularLocation>
        <location evidence="1">Mitochondrion</location>
    </subcellularLocation>
</comment>
<dbReference type="AlphaFoldDB" id="A0A137PGK7"/>
<dbReference type="STRING" id="796925.A0A137PGK7"/>